<keyword evidence="4" id="KW-1185">Reference proteome</keyword>
<proteinExistence type="predicted"/>
<keyword evidence="2" id="KW-1133">Transmembrane helix</keyword>
<evidence type="ECO:0000256" key="1">
    <source>
        <dbReference type="SAM" id="MobiDB-lite"/>
    </source>
</evidence>
<feature type="transmembrane region" description="Helical" evidence="2">
    <location>
        <begin position="67"/>
        <end position="85"/>
    </location>
</feature>
<organism evidence="3 4">
    <name type="scientific">Podospora fimiseda</name>
    <dbReference type="NCBI Taxonomy" id="252190"/>
    <lineage>
        <taxon>Eukaryota</taxon>
        <taxon>Fungi</taxon>
        <taxon>Dikarya</taxon>
        <taxon>Ascomycota</taxon>
        <taxon>Pezizomycotina</taxon>
        <taxon>Sordariomycetes</taxon>
        <taxon>Sordariomycetidae</taxon>
        <taxon>Sordariales</taxon>
        <taxon>Podosporaceae</taxon>
        <taxon>Podospora</taxon>
    </lineage>
</organism>
<accession>A0AAN7H3L8</accession>
<feature type="region of interest" description="Disordered" evidence="1">
    <location>
        <begin position="31"/>
        <end position="63"/>
    </location>
</feature>
<keyword evidence="2" id="KW-0812">Transmembrane</keyword>
<protein>
    <submittedName>
        <fullName evidence="3">Uncharacterized protein</fullName>
    </submittedName>
</protein>
<feature type="compositionally biased region" description="Acidic residues" evidence="1">
    <location>
        <begin position="50"/>
        <end position="59"/>
    </location>
</feature>
<evidence type="ECO:0000256" key="2">
    <source>
        <dbReference type="SAM" id="Phobius"/>
    </source>
</evidence>
<reference evidence="3" key="2">
    <citation type="submission" date="2023-05" db="EMBL/GenBank/DDBJ databases">
        <authorList>
            <consortium name="Lawrence Berkeley National Laboratory"/>
            <person name="Steindorff A."/>
            <person name="Hensen N."/>
            <person name="Bonometti L."/>
            <person name="Westerberg I."/>
            <person name="Brannstrom I.O."/>
            <person name="Guillou S."/>
            <person name="Cros-Aarteil S."/>
            <person name="Calhoun S."/>
            <person name="Haridas S."/>
            <person name="Kuo A."/>
            <person name="Mondo S."/>
            <person name="Pangilinan J."/>
            <person name="Riley R."/>
            <person name="Labutti K."/>
            <person name="Andreopoulos B."/>
            <person name="Lipzen A."/>
            <person name="Chen C."/>
            <person name="Yanf M."/>
            <person name="Daum C."/>
            <person name="Ng V."/>
            <person name="Clum A."/>
            <person name="Ohm R."/>
            <person name="Martin F."/>
            <person name="Silar P."/>
            <person name="Natvig D."/>
            <person name="Lalanne C."/>
            <person name="Gautier V."/>
            <person name="Ament-Velasquez S.L."/>
            <person name="Kruys A."/>
            <person name="Hutchinson M.I."/>
            <person name="Powell A.J."/>
            <person name="Barry K."/>
            <person name="Miller A.N."/>
            <person name="Grigoriev I.V."/>
            <person name="Debuchy R."/>
            <person name="Gladieux P."/>
            <person name="Thoren M.H."/>
            <person name="Johannesson H."/>
        </authorList>
    </citation>
    <scope>NUCLEOTIDE SEQUENCE</scope>
    <source>
        <strain evidence="3">CBS 990.96</strain>
    </source>
</reference>
<gene>
    <name evidence="3" type="ORF">QBC38DRAFT_451607</name>
</gene>
<sequence>MNSRQRGGSSAVLQRILDSVSSTRIVVRISLPVQKSQPDHRNGPCQHEAEETETDEPGEADPSSGSGVLILLVLVLLLALVHKFLQTMVGAENQDNHLEICTRLSRSMGHHHGQRLKTDGRMPLDGLRGSRWGV</sequence>
<reference evidence="3" key="1">
    <citation type="journal article" date="2023" name="Mol. Phylogenet. Evol.">
        <title>Genome-scale phylogeny and comparative genomics of the fungal order Sordariales.</title>
        <authorList>
            <person name="Hensen N."/>
            <person name="Bonometti L."/>
            <person name="Westerberg I."/>
            <person name="Brannstrom I.O."/>
            <person name="Guillou S."/>
            <person name="Cros-Aarteil S."/>
            <person name="Calhoun S."/>
            <person name="Haridas S."/>
            <person name="Kuo A."/>
            <person name="Mondo S."/>
            <person name="Pangilinan J."/>
            <person name="Riley R."/>
            <person name="LaButti K."/>
            <person name="Andreopoulos B."/>
            <person name="Lipzen A."/>
            <person name="Chen C."/>
            <person name="Yan M."/>
            <person name="Daum C."/>
            <person name="Ng V."/>
            <person name="Clum A."/>
            <person name="Steindorff A."/>
            <person name="Ohm R.A."/>
            <person name="Martin F."/>
            <person name="Silar P."/>
            <person name="Natvig D.O."/>
            <person name="Lalanne C."/>
            <person name="Gautier V."/>
            <person name="Ament-Velasquez S.L."/>
            <person name="Kruys A."/>
            <person name="Hutchinson M.I."/>
            <person name="Powell A.J."/>
            <person name="Barry K."/>
            <person name="Miller A.N."/>
            <person name="Grigoriev I.V."/>
            <person name="Debuchy R."/>
            <person name="Gladieux P."/>
            <person name="Hiltunen Thoren M."/>
            <person name="Johannesson H."/>
        </authorList>
    </citation>
    <scope>NUCLEOTIDE SEQUENCE</scope>
    <source>
        <strain evidence="3">CBS 990.96</strain>
    </source>
</reference>
<evidence type="ECO:0000313" key="4">
    <source>
        <dbReference type="Proteomes" id="UP001301958"/>
    </source>
</evidence>
<dbReference type="EMBL" id="MU865294">
    <property type="protein sequence ID" value="KAK4231228.1"/>
    <property type="molecule type" value="Genomic_DNA"/>
</dbReference>
<dbReference type="AlphaFoldDB" id="A0AAN7H3L8"/>
<name>A0AAN7H3L8_9PEZI</name>
<dbReference type="Proteomes" id="UP001301958">
    <property type="component" value="Unassembled WGS sequence"/>
</dbReference>
<evidence type="ECO:0000313" key="3">
    <source>
        <dbReference type="EMBL" id="KAK4231228.1"/>
    </source>
</evidence>
<comment type="caution">
    <text evidence="3">The sequence shown here is derived from an EMBL/GenBank/DDBJ whole genome shotgun (WGS) entry which is preliminary data.</text>
</comment>
<keyword evidence="2" id="KW-0472">Membrane</keyword>